<evidence type="ECO:0000256" key="1">
    <source>
        <dbReference type="ARBA" id="ARBA00022801"/>
    </source>
</evidence>
<feature type="domain" description="AB hydrolase-1" evidence="2">
    <location>
        <begin position="39"/>
        <end position="272"/>
    </location>
</feature>
<dbReference type="InterPro" id="IPR029058">
    <property type="entry name" value="AB_hydrolase_fold"/>
</dbReference>
<evidence type="ECO:0000313" key="4">
    <source>
        <dbReference type="Proteomes" id="UP001138709"/>
    </source>
</evidence>
<sequence length="288" mass="30978">MTKTALAEAAAGFIAPPRRAGWIERPDARIRYEVTGQGPALVFAHGLGGCLLSWWQQVAHFAPRYTCVAFSHRGFFPSTAPAAGPDPAEYAGDVAALVDELRLGDIRMVCQSMGGWSGVEYALMRPGRVKALVLAATTGSLDPRQMREPERSRLATWSRESAEARSDLLARNMLPASGARMAEEQPALHQLYTHINGLSQGFDREAVRAKLHAARTRRPEDFAAANTPVMFVPCEEDVVIPPFAPAGMAPVIPGARVSPLPKAGHSGHFEHAAAFNAKVDAFFAEVGA</sequence>
<dbReference type="Pfam" id="PF00561">
    <property type="entry name" value="Abhydrolase_1"/>
    <property type="match status" value="1"/>
</dbReference>
<accession>A0A9X9XF43</accession>
<proteinExistence type="predicted"/>
<evidence type="ECO:0000313" key="3">
    <source>
        <dbReference type="EMBL" id="MBR0682329.1"/>
    </source>
</evidence>
<dbReference type="InterPro" id="IPR050266">
    <property type="entry name" value="AB_hydrolase_sf"/>
</dbReference>
<dbReference type="GO" id="GO:0016787">
    <property type="term" value="F:hydrolase activity"/>
    <property type="evidence" value="ECO:0007669"/>
    <property type="project" value="UniProtKB-KW"/>
</dbReference>
<dbReference type="AlphaFoldDB" id="A0A9X9XF43"/>
<dbReference type="RefSeq" id="WP_211847865.1">
    <property type="nucleotide sequence ID" value="NZ_JAAEDL010000018.1"/>
</dbReference>
<keyword evidence="1 3" id="KW-0378">Hydrolase</keyword>
<dbReference type="Gene3D" id="3.40.50.1820">
    <property type="entry name" value="alpha/beta hydrolase"/>
    <property type="match status" value="1"/>
</dbReference>
<organism evidence="3 4">
    <name type="scientific">Neoroseomonas eburnea</name>
    <dbReference type="NCBI Taxonomy" id="1346889"/>
    <lineage>
        <taxon>Bacteria</taxon>
        <taxon>Pseudomonadati</taxon>
        <taxon>Pseudomonadota</taxon>
        <taxon>Alphaproteobacteria</taxon>
        <taxon>Acetobacterales</taxon>
        <taxon>Acetobacteraceae</taxon>
        <taxon>Neoroseomonas</taxon>
    </lineage>
</organism>
<reference evidence="3" key="1">
    <citation type="submission" date="2020-01" db="EMBL/GenBank/DDBJ databases">
        <authorList>
            <person name="Rat A."/>
        </authorList>
    </citation>
    <scope>NUCLEOTIDE SEQUENCE</scope>
    <source>
        <strain evidence="3">LMG 31228</strain>
    </source>
</reference>
<dbReference type="PANTHER" id="PTHR43798:SF31">
    <property type="entry name" value="AB HYDROLASE SUPERFAMILY PROTEIN YCLE"/>
    <property type="match status" value="1"/>
</dbReference>
<name>A0A9X9XF43_9PROT</name>
<dbReference type="SUPFAM" id="SSF53474">
    <property type="entry name" value="alpha/beta-Hydrolases"/>
    <property type="match status" value="1"/>
</dbReference>
<dbReference type="InterPro" id="IPR000073">
    <property type="entry name" value="AB_hydrolase_1"/>
</dbReference>
<dbReference type="PANTHER" id="PTHR43798">
    <property type="entry name" value="MONOACYLGLYCEROL LIPASE"/>
    <property type="match status" value="1"/>
</dbReference>
<dbReference type="Proteomes" id="UP001138709">
    <property type="component" value="Unassembled WGS sequence"/>
</dbReference>
<reference evidence="3" key="2">
    <citation type="journal article" date="2021" name="Syst. Appl. Microbiol.">
        <title>Roseomonas hellenica sp. nov., isolated from roots of wild-growing Alkanna tinctoria.</title>
        <authorList>
            <person name="Rat A."/>
            <person name="Naranjo H.D."/>
            <person name="Lebbe L."/>
            <person name="Cnockaert M."/>
            <person name="Krigas N."/>
            <person name="Grigoriadou K."/>
            <person name="Maloupa E."/>
            <person name="Willems A."/>
        </authorList>
    </citation>
    <scope>NUCLEOTIDE SEQUENCE</scope>
    <source>
        <strain evidence="3">LMG 31228</strain>
    </source>
</reference>
<comment type="caution">
    <text evidence="3">The sequence shown here is derived from an EMBL/GenBank/DDBJ whole genome shotgun (WGS) entry which is preliminary data.</text>
</comment>
<keyword evidence="4" id="KW-1185">Reference proteome</keyword>
<protein>
    <submittedName>
        <fullName evidence="3">Alpha/beta hydrolase</fullName>
    </submittedName>
</protein>
<evidence type="ECO:0000259" key="2">
    <source>
        <dbReference type="Pfam" id="PF00561"/>
    </source>
</evidence>
<gene>
    <name evidence="3" type="ORF">GXW74_17695</name>
</gene>
<dbReference type="EMBL" id="JAAEDL010000018">
    <property type="protein sequence ID" value="MBR0682329.1"/>
    <property type="molecule type" value="Genomic_DNA"/>
</dbReference>
<dbReference type="GO" id="GO:0016020">
    <property type="term" value="C:membrane"/>
    <property type="evidence" value="ECO:0007669"/>
    <property type="project" value="TreeGrafter"/>
</dbReference>